<dbReference type="Pfam" id="PF01408">
    <property type="entry name" value="GFO_IDH_MocA"/>
    <property type="match status" value="1"/>
</dbReference>
<sequence length="775" mass="84941">MRAIILSLATFLLLSSTTAQAQDGKNAPKKEATPKVQVKLLEAGSEPRQALRYHPPAGSEETMRMSMKMGITMNIGGNELPPRNAPTMEMVMRLTITESDENQFAYEFELTEIEVLEDEAVPEQVRQSMDERMQVLVGLKGEGRVDNRGFNQGASLTLPEDAPADAKEMFAGFEKSVNELSTPLPEEAVGVGAKWQVTQEVEANGMRITQTIEHELKELEGDEFSTTVTTKQTAEPQKMDSPGLPANVSLHLDSFSGSGDGQSSFNLAEMVPTSVVQYESQAKMTTVGVDERHVMNVETTMEMEIRIKAWPKRLASAAPTADSLGSWAALPYNLPPVISELPVMTADNAKQPASLPSRRQFLQTSTAAMAGGALASGLVVPSNVHAEESSELKVGLIGCGGRGTGAAVDALSADPQAKLVAMGDAFADQLETSLTNLKKQEVAAQVDVPSERQFIGFDAYKNVIELCDVVLLTTPPHFRPEHFRAAVAAGKHVFCEKPVAVDGPGVRSVLQTVEEARKKNLSVVSGLCWRYDLGMRETFNRVLDGAIGDIVALQVTYNTGGLWTRPRQESWSDMEWQLRNWLYFTWLSGDHNTEQHVHSLDKAAWAMGDEPPLKATGLGGRQVRTGEEYGHIFDHHAVVYEYPNNVKLFASCRQQNGCSNDVSDHFMGTAGTCDVMRHKIVGAQPWRYRGPKPSMYRVEHQELFSSIRSGNPINNGQYMSYSTLMAIMGRMATYTGQTITWEQALNSEEDLTPPAYEWGDLPVPPVAMPGVTKIS</sequence>
<evidence type="ECO:0000313" key="3">
    <source>
        <dbReference type="EMBL" id="CAI3971853.1"/>
    </source>
</evidence>
<organism evidence="3">
    <name type="scientific">Cladocopium goreaui</name>
    <dbReference type="NCBI Taxonomy" id="2562237"/>
    <lineage>
        <taxon>Eukaryota</taxon>
        <taxon>Sar</taxon>
        <taxon>Alveolata</taxon>
        <taxon>Dinophyceae</taxon>
        <taxon>Suessiales</taxon>
        <taxon>Symbiodiniaceae</taxon>
        <taxon>Cladocopium</taxon>
    </lineage>
</organism>
<dbReference type="EMBL" id="CAMXCT020000001">
    <property type="protein sequence ID" value="CAL1125228.1"/>
    <property type="molecule type" value="Genomic_DNA"/>
</dbReference>
<dbReference type="InterPro" id="IPR019546">
    <property type="entry name" value="TAT_signal_bac_arc"/>
</dbReference>
<dbReference type="InterPro" id="IPR050463">
    <property type="entry name" value="Gfo/Idh/MocA_oxidrdct_glycsds"/>
</dbReference>
<comment type="caution">
    <text evidence="3">The sequence shown here is derived from an EMBL/GenBank/DDBJ whole genome shotgun (WGS) entry which is preliminary data.</text>
</comment>
<dbReference type="InterPro" id="IPR036291">
    <property type="entry name" value="NAD(P)-bd_dom_sf"/>
</dbReference>
<evidence type="ECO:0000259" key="2">
    <source>
        <dbReference type="Pfam" id="PF01408"/>
    </source>
</evidence>
<dbReference type="SUPFAM" id="SSF55347">
    <property type="entry name" value="Glyceraldehyde-3-phosphate dehydrogenase-like, C-terminal domain"/>
    <property type="match status" value="1"/>
</dbReference>
<name>A0A9P1FDD6_9DINO</name>
<keyword evidence="1" id="KW-0732">Signal</keyword>
<evidence type="ECO:0000313" key="5">
    <source>
        <dbReference type="Proteomes" id="UP001152797"/>
    </source>
</evidence>
<accession>A0A9P1FDD6</accession>
<dbReference type="OrthoDB" id="446809at2759"/>
<protein>
    <submittedName>
        <fullName evidence="4">2,7-anhydro-N-acetylneuraminate hydratase (EcNanOx)</fullName>
    </submittedName>
</protein>
<evidence type="ECO:0000313" key="4">
    <source>
        <dbReference type="EMBL" id="CAL4759165.1"/>
    </source>
</evidence>
<dbReference type="Proteomes" id="UP001152797">
    <property type="component" value="Unassembled WGS sequence"/>
</dbReference>
<dbReference type="SUPFAM" id="SSF51735">
    <property type="entry name" value="NAD(P)-binding Rossmann-fold domains"/>
    <property type="match status" value="1"/>
</dbReference>
<dbReference type="EMBL" id="CAMXCT030000001">
    <property type="protein sequence ID" value="CAL4759165.1"/>
    <property type="molecule type" value="Genomic_DNA"/>
</dbReference>
<keyword evidence="5" id="KW-1185">Reference proteome</keyword>
<dbReference type="NCBIfam" id="TIGR01409">
    <property type="entry name" value="TAT_signal_seq"/>
    <property type="match status" value="1"/>
</dbReference>
<dbReference type="PANTHER" id="PTHR43818:SF5">
    <property type="entry name" value="OXIDOREDUCTASE FAMILY PROTEIN"/>
    <property type="match status" value="1"/>
</dbReference>
<gene>
    <name evidence="3" type="ORF">C1SCF055_LOCUS443</name>
</gene>
<reference evidence="3" key="1">
    <citation type="submission" date="2022-10" db="EMBL/GenBank/DDBJ databases">
        <authorList>
            <person name="Chen Y."/>
            <person name="Dougan E. K."/>
            <person name="Chan C."/>
            <person name="Rhodes N."/>
            <person name="Thang M."/>
        </authorList>
    </citation>
    <scope>NUCLEOTIDE SEQUENCE</scope>
</reference>
<proteinExistence type="predicted"/>
<feature type="chain" id="PRO_5043271758" evidence="1">
    <location>
        <begin position="22"/>
        <end position="775"/>
    </location>
</feature>
<dbReference type="Gene3D" id="3.30.360.10">
    <property type="entry name" value="Dihydrodipicolinate Reductase, domain 2"/>
    <property type="match status" value="1"/>
</dbReference>
<dbReference type="EMBL" id="CAMXCT010000001">
    <property type="protein sequence ID" value="CAI3971853.1"/>
    <property type="molecule type" value="Genomic_DNA"/>
</dbReference>
<reference evidence="4 5" key="2">
    <citation type="submission" date="2024-05" db="EMBL/GenBank/DDBJ databases">
        <authorList>
            <person name="Chen Y."/>
            <person name="Shah S."/>
            <person name="Dougan E. K."/>
            <person name="Thang M."/>
            <person name="Chan C."/>
        </authorList>
    </citation>
    <scope>NUCLEOTIDE SEQUENCE [LARGE SCALE GENOMIC DNA]</scope>
</reference>
<dbReference type="PANTHER" id="PTHR43818">
    <property type="entry name" value="BCDNA.GH03377"/>
    <property type="match status" value="1"/>
</dbReference>
<evidence type="ECO:0000256" key="1">
    <source>
        <dbReference type="SAM" id="SignalP"/>
    </source>
</evidence>
<dbReference type="GO" id="GO:0000166">
    <property type="term" value="F:nucleotide binding"/>
    <property type="evidence" value="ECO:0007669"/>
    <property type="project" value="InterPro"/>
</dbReference>
<feature type="signal peptide" evidence="1">
    <location>
        <begin position="1"/>
        <end position="21"/>
    </location>
</feature>
<dbReference type="InterPro" id="IPR000683">
    <property type="entry name" value="Gfo/Idh/MocA-like_OxRdtase_N"/>
</dbReference>
<feature type="domain" description="Gfo/Idh/MocA-like oxidoreductase N-terminal" evidence="2">
    <location>
        <begin position="392"/>
        <end position="519"/>
    </location>
</feature>
<dbReference type="AlphaFoldDB" id="A0A9P1FDD6"/>
<dbReference type="Gene3D" id="3.40.50.720">
    <property type="entry name" value="NAD(P)-binding Rossmann-like Domain"/>
    <property type="match status" value="1"/>
</dbReference>